<dbReference type="EMBL" id="NHSD01000176">
    <property type="protein sequence ID" value="MBK5926843.1"/>
    <property type="molecule type" value="Genomic_DNA"/>
</dbReference>
<protein>
    <recommendedName>
        <fullName evidence="3">DUF934 domain-containing protein</fullName>
    </recommendedName>
</protein>
<comment type="caution">
    <text evidence="1">The sequence shown here is derived from an EMBL/GenBank/DDBJ whole genome shotgun (WGS) entry which is preliminary data.</text>
</comment>
<dbReference type="AlphaFoldDB" id="A0A934TJN2"/>
<gene>
    <name evidence="1" type="ORF">CCR87_05685</name>
</gene>
<keyword evidence="2" id="KW-1185">Reference proteome</keyword>
<proteinExistence type="predicted"/>
<dbReference type="RefSeq" id="WP_201156612.1">
    <property type="nucleotide sequence ID" value="NZ_NHSD01000176.1"/>
</dbReference>
<dbReference type="Proteomes" id="UP000706333">
    <property type="component" value="Unassembled WGS sequence"/>
</dbReference>
<dbReference type="InterPro" id="IPR008318">
    <property type="entry name" value="UCP030820"/>
</dbReference>
<organism evidence="1 2">
    <name type="scientific">Rhodobaculum claviforme</name>
    <dbReference type="NCBI Taxonomy" id="1549854"/>
    <lineage>
        <taxon>Bacteria</taxon>
        <taxon>Pseudomonadati</taxon>
        <taxon>Pseudomonadota</taxon>
        <taxon>Alphaproteobacteria</taxon>
        <taxon>Rhodobacterales</taxon>
        <taxon>Paracoccaceae</taxon>
        <taxon>Rhodobaculum</taxon>
    </lineage>
</organism>
<accession>A0A934TJN2</accession>
<evidence type="ECO:0008006" key="3">
    <source>
        <dbReference type="Google" id="ProtNLM"/>
    </source>
</evidence>
<dbReference type="Pfam" id="PF06073">
    <property type="entry name" value="DUF934"/>
    <property type="match status" value="1"/>
</dbReference>
<reference evidence="1" key="2">
    <citation type="journal article" date="2020" name="Microorganisms">
        <title>Osmotic Adaptation and Compatible Solute Biosynthesis of Phototrophic Bacteria as Revealed from Genome Analyses.</title>
        <authorList>
            <person name="Imhoff J.F."/>
            <person name="Rahn T."/>
            <person name="Kunzel S."/>
            <person name="Keller A."/>
            <person name="Neulinger S.C."/>
        </authorList>
    </citation>
    <scope>NUCLEOTIDE SEQUENCE</scope>
    <source>
        <strain evidence="1">LMG 28126</strain>
    </source>
</reference>
<evidence type="ECO:0000313" key="2">
    <source>
        <dbReference type="Proteomes" id="UP000706333"/>
    </source>
</evidence>
<sequence>MPVLSLSGRPAPEPASFLRPEGLRDAAVGAGPLALDLDNTVDLTALEPVLSRLGLVRIAFPGFSDGRGFSLARRLRQLGYRGRLRALGRVIPDQRAALLGSGFDEVELSAEDLDRLGGTGVWTVPVAETPFRRRRARNATPTATAA</sequence>
<evidence type="ECO:0000313" key="1">
    <source>
        <dbReference type="EMBL" id="MBK5926843.1"/>
    </source>
</evidence>
<name>A0A934TJN2_9RHOB</name>
<reference evidence="1" key="1">
    <citation type="submission" date="2017-05" db="EMBL/GenBank/DDBJ databases">
        <authorList>
            <person name="Imhoff J.F."/>
            <person name="Rahn T."/>
            <person name="Kuenzel S."/>
            <person name="Neulinger S.C."/>
        </authorList>
    </citation>
    <scope>NUCLEOTIDE SEQUENCE</scope>
    <source>
        <strain evidence="1">LMG 28126</strain>
    </source>
</reference>